<feature type="compositionally biased region" description="Polar residues" evidence="6">
    <location>
        <begin position="200"/>
        <end position="211"/>
    </location>
</feature>
<dbReference type="Proteomes" id="UP001165289">
    <property type="component" value="Unassembled WGS sequence"/>
</dbReference>
<keyword evidence="5" id="KW-0820">tRNA-binding</keyword>
<dbReference type="GO" id="GO:0005737">
    <property type="term" value="C:cytoplasm"/>
    <property type="evidence" value="ECO:0007669"/>
    <property type="project" value="UniProtKB-SubCell"/>
</dbReference>
<proteinExistence type="inferred from homology"/>
<keyword evidence="5" id="KW-0694">RNA-binding</keyword>
<accession>A0AAV7KJQ1</accession>
<dbReference type="GO" id="GO:0051500">
    <property type="term" value="F:D-tyrosyl-tRNA(Tyr) deacylase activity"/>
    <property type="evidence" value="ECO:0007669"/>
    <property type="project" value="TreeGrafter"/>
</dbReference>
<dbReference type="EMBL" id="JAKMXF010000022">
    <property type="protein sequence ID" value="KAI6661028.1"/>
    <property type="molecule type" value="Genomic_DNA"/>
</dbReference>
<comment type="similarity">
    <text evidence="1 5">Belongs to the DTD family.</text>
</comment>
<feature type="compositionally biased region" description="Polar residues" evidence="6">
    <location>
        <begin position="164"/>
        <end position="173"/>
    </location>
</feature>
<comment type="caution">
    <text evidence="7">The sequence shown here is derived from an EMBL/GenBank/DDBJ whole genome shotgun (WGS) entry which is preliminary data.</text>
</comment>
<dbReference type="GO" id="GO:0000049">
    <property type="term" value="F:tRNA binding"/>
    <property type="evidence" value="ECO:0007669"/>
    <property type="project" value="UniProtKB-KW"/>
</dbReference>
<dbReference type="Gene3D" id="3.50.80.10">
    <property type="entry name" value="D-tyrosyl-tRNA(Tyr) deacylase"/>
    <property type="match status" value="1"/>
</dbReference>
<dbReference type="PANTHER" id="PTHR10472">
    <property type="entry name" value="D-TYROSYL-TRNA TYR DEACYLASE"/>
    <property type="match status" value="1"/>
</dbReference>
<dbReference type="EC" id="3.1.1.96" evidence="2 5"/>
<dbReference type="InterPro" id="IPR023509">
    <property type="entry name" value="DTD-like_sf"/>
</dbReference>
<keyword evidence="8" id="KW-1185">Reference proteome</keyword>
<dbReference type="InterPro" id="IPR003732">
    <property type="entry name" value="Daa-tRNA_deacyls_DTD"/>
</dbReference>
<name>A0AAV7KJQ1_9METZ</name>
<keyword evidence="5" id="KW-0963">Cytoplasm</keyword>
<evidence type="ECO:0000313" key="8">
    <source>
        <dbReference type="Proteomes" id="UP001165289"/>
    </source>
</evidence>
<dbReference type="SUPFAM" id="SSF69500">
    <property type="entry name" value="DTD-like"/>
    <property type="match status" value="1"/>
</dbReference>
<protein>
    <recommendedName>
        <fullName evidence="2 5">D-aminoacyl-tRNA deacylase</fullName>
        <ecNumber evidence="2 5">3.1.1.96</ecNumber>
    </recommendedName>
</protein>
<reference evidence="7 8" key="1">
    <citation type="journal article" date="2023" name="BMC Biol.">
        <title>The compact genome of the sponge Oopsacas minuta (Hexactinellida) is lacking key metazoan core genes.</title>
        <authorList>
            <person name="Santini S."/>
            <person name="Schenkelaars Q."/>
            <person name="Jourda C."/>
            <person name="Duchesne M."/>
            <person name="Belahbib H."/>
            <person name="Rocher C."/>
            <person name="Selva M."/>
            <person name="Riesgo A."/>
            <person name="Vervoort M."/>
            <person name="Leys S.P."/>
            <person name="Kodjabachian L."/>
            <person name="Le Bivic A."/>
            <person name="Borchiellini C."/>
            <person name="Claverie J.M."/>
            <person name="Renard E."/>
        </authorList>
    </citation>
    <scope>NUCLEOTIDE SEQUENCE [LARGE SCALE GENOMIC DNA]</scope>
    <source>
        <strain evidence="7">SPO-2</strain>
    </source>
</reference>
<comment type="catalytic activity">
    <reaction evidence="4">
        <text>a D-aminoacyl-tRNA + H2O = a tRNA + a D-alpha-amino acid + H(+)</text>
        <dbReference type="Rhea" id="RHEA:13953"/>
        <dbReference type="Rhea" id="RHEA-COMP:10123"/>
        <dbReference type="Rhea" id="RHEA-COMP:10124"/>
        <dbReference type="ChEBI" id="CHEBI:15377"/>
        <dbReference type="ChEBI" id="CHEBI:15378"/>
        <dbReference type="ChEBI" id="CHEBI:59871"/>
        <dbReference type="ChEBI" id="CHEBI:78442"/>
        <dbReference type="ChEBI" id="CHEBI:79333"/>
        <dbReference type="EC" id="3.1.1.96"/>
    </reaction>
</comment>
<sequence length="219" mass="24189">MKVIIQRVLRASASVDGNLVSSIGRGLCLLLGINKNDTLQEVEYIVNKVLNLRLFDDVNGKKWEVSVRDAGLEILCLSQFTLCCVLKGNKPDFHQAMSGDTSKDIFEYCVTRFGHLYKSDAIKSGVFGAYSQILIENDGPVTIDLESPILPPPKQRKPQKQKIESSSSPQPVNTTTDTTVTSGVIMKEAENIENIPTGLETDQCNTETTQDSENEHKTQ</sequence>
<keyword evidence="5" id="KW-0378">Hydrolase</keyword>
<dbReference type="PANTHER" id="PTHR10472:SF5">
    <property type="entry name" value="D-AMINOACYL-TRNA DEACYLASE 1"/>
    <property type="match status" value="1"/>
</dbReference>
<evidence type="ECO:0000256" key="6">
    <source>
        <dbReference type="SAM" id="MobiDB-lite"/>
    </source>
</evidence>
<evidence type="ECO:0000256" key="1">
    <source>
        <dbReference type="ARBA" id="ARBA00009673"/>
    </source>
</evidence>
<evidence type="ECO:0000256" key="4">
    <source>
        <dbReference type="ARBA" id="ARBA00048018"/>
    </source>
</evidence>
<gene>
    <name evidence="7" type="ORF">LOD99_13750</name>
</gene>
<comment type="catalytic activity">
    <reaction evidence="3">
        <text>glycyl-tRNA(Ala) + H2O = tRNA(Ala) + glycine + H(+)</text>
        <dbReference type="Rhea" id="RHEA:53744"/>
        <dbReference type="Rhea" id="RHEA-COMP:9657"/>
        <dbReference type="Rhea" id="RHEA-COMP:13640"/>
        <dbReference type="ChEBI" id="CHEBI:15377"/>
        <dbReference type="ChEBI" id="CHEBI:15378"/>
        <dbReference type="ChEBI" id="CHEBI:57305"/>
        <dbReference type="ChEBI" id="CHEBI:78442"/>
        <dbReference type="ChEBI" id="CHEBI:78522"/>
        <dbReference type="EC" id="3.1.1.96"/>
    </reaction>
</comment>
<evidence type="ECO:0000256" key="2">
    <source>
        <dbReference type="ARBA" id="ARBA00013056"/>
    </source>
</evidence>
<dbReference type="NCBIfam" id="TIGR00256">
    <property type="entry name" value="D-aminoacyl-tRNA deacylase"/>
    <property type="match status" value="1"/>
</dbReference>
<feature type="region of interest" description="Disordered" evidence="6">
    <location>
        <begin position="147"/>
        <end position="219"/>
    </location>
</feature>
<comment type="subcellular location">
    <subcellularLocation>
        <location evidence="5">Cytoplasm</location>
    </subcellularLocation>
</comment>
<dbReference type="FunFam" id="3.50.80.10:FF:000001">
    <property type="entry name" value="D-aminoacyl-tRNA deacylase"/>
    <property type="match status" value="1"/>
</dbReference>
<organism evidence="7 8">
    <name type="scientific">Oopsacas minuta</name>
    <dbReference type="NCBI Taxonomy" id="111878"/>
    <lineage>
        <taxon>Eukaryota</taxon>
        <taxon>Metazoa</taxon>
        <taxon>Porifera</taxon>
        <taxon>Hexactinellida</taxon>
        <taxon>Hexasterophora</taxon>
        <taxon>Lyssacinosida</taxon>
        <taxon>Leucopsacidae</taxon>
        <taxon>Oopsacas</taxon>
    </lineage>
</organism>
<dbReference type="Pfam" id="PF02580">
    <property type="entry name" value="Tyr_Deacylase"/>
    <property type="match status" value="1"/>
</dbReference>
<evidence type="ECO:0000256" key="5">
    <source>
        <dbReference type="RuleBase" id="RU003470"/>
    </source>
</evidence>
<evidence type="ECO:0000313" key="7">
    <source>
        <dbReference type="EMBL" id="KAI6661028.1"/>
    </source>
</evidence>
<dbReference type="AlphaFoldDB" id="A0AAV7KJQ1"/>
<evidence type="ECO:0000256" key="3">
    <source>
        <dbReference type="ARBA" id="ARBA00047676"/>
    </source>
</evidence>